<dbReference type="PROSITE" id="PS50293">
    <property type="entry name" value="TPR_REGION"/>
    <property type="match status" value="1"/>
</dbReference>
<name>A0AAW2IG50_9NEOP</name>
<dbReference type="GO" id="GO:0097546">
    <property type="term" value="C:ciliary base"/>
    <property type="evidence" value="ECO:0007669"/>
    <property type="project" value="TreeGrafter"/>
</dbReference>
<feature type="compositionally biased region" description="Low complexity" evidence="2">
    <location>
        <begin position="751"/>
        <end position="782"/>
    </location>
</feature>
<sequence>MNRVEQLKTVEDDIYSGYNEYPSTFDIKDLENDEIFQAALLKSSHGRKNLFKPGTGYRTGFKFGYNGISSSLGFRGMSRNGLQTGASRMGTGTSIQMLQTGMATAAQPDAAEMDVVRPMTAVRGAGYTSHGRPGTSAFDPVRQRMASGFEKREETPEEKIKKLERQIMELIEMSCVHQSKGEGKQALEKAKEASSKERHLIRLQENSGLSETHNLDLTFLVLFNLALQYDHNKMYNEALNTYQVITKNKMFINASRLKMNMGNIYFKLGEYNKAIKMYRMAVDQVPNTHKDLRIKIMHNIGSLFIKTGELAEACNSFELIMQEKPDFRAGLQLIQCYHVLNDSEKMKKAFQSLLNIPINIDNDKYSQPATEDPQSQILLEAIKNDKLRQWEKGQQEEAGKTILTAAKLISPSIEESYTAGYNWCLEAVKSSKYAPLASDLDLDKIIMLLKQRDITGATEILNTFQDKEPRIASIAANNLSFLAYLQGDLDQAEKWGESAKELDSYNAASYVNLGNVCFARSHLEQAKEFYEVAYDNDSTCVEALYNLGLVSKQMQNYEESLGYFMKLETILRHDPPVLYQLAHLNQIIGDTDQATEWYMQLLGVVPSDPGILRELGQLCEREGDKQQAFQYHYDSYRYFPSNFDVLDWLGSHYMTLGVPEKALKFLKRASIVAPNEPKWQLLVASCYKKTGNHHKAVEVYKKLHRENPENVECLQLLVRLTSELGLKEAGEYVLELKRAEKSKEVRDRIGSSRPGSRRSSGSGSRSSGFSPNSPTPSKTSPTHVRSLGGSAHAFGKHNQSVNGTLFESDEIYESNQQIREIDLRYDDPLGPAPDRPRTSVGRKISEDDFGDEELGDLLPE</sequence>
<feature type="repeat" description="TPR" evidence="1">
    <location>
        <begin position="294"/>
        <end position="327"/>
    </location>
</feature>
<dbReference type="EMBL" id="JARGDH010000001">
    <property type="protein sequence ID" value="KAL0281027.1"/>
    <property type="molecule type" value="Genomic_DNA"/>
</dbReference>
<accession>A0AAW2IG50</accession>
<protein>
    <recommendedName>
        <fullName evidence="4">Intraflagellar transport protein 88 homolog</fullName>
    </recommendedName>
</protein>
<dbReference type="GO" id="GO:0005814">
    <property type="term" value="C:centriole"/>
    <property type="evidence" value="ECO:0007669"/>
    <property type="project" value="TreeGrafter"/>
</dbReference>
<evidence type="ECO:0000256" key="2">
    <source>
        <dbReference type="SAM" id="MobiDB-lite"/>
    </source>
</evidence>
<organism evidence="3">
    <name type="scientific">Menopon gallinae</name>
    <name type="common">poultry shaft louse</name>
    <dbReference type="NCBI Taxonomy" id="328185"/>
    <lineage>
        <taxon>Eukaryota</taxon>
        <taxon>Metazoa</taxon>
        <taxon>Ecdysozoa</taxon>
        <taxon>Arthropoda</taxon>
        <taxon>Hexapoda</taxon>
        <taxon>Insecta</taxon>
        <taxon>Pterygota</taxon>
        <taxon>Neoptera</taxon>
        <taxon>Paraneoptera</taxon>
        <taxon>Psocodea</taxon>
        <taxon>Troctomorpha</taxon>
        <taxon>Phthiraptera</taxon>
        <taxon>Amblycera</taxon>
        <taxon>Menoponidae</taxon>
        <taxon>Menopon</taxon>
    </lineage>
</organism>
<feature type="region of interest" description="Disordered" evidence="2">
    <location>
        <begin position="743"/>
        <end position="797"/>
    </location>
</feature>
<feature type="region of interest" description="Disordered" evidence="2">
    <location>
        <begin position="817"/>
        <end position="860"/>
    </location>
</feature>
<feature type="repeat" description="TPR" evidence="1">
    <location>
        <begin position="677"/>
        <end position="710"/>
    </location>
</feature>
<dbReference type="GO" id="GO:0097730">
    <property type="term" value="C:non-motile cilium"/>
    <property type="evidence" value="ECO:0007669"/>
    <property type="project" value="TreeGrafter"/>
</dbReference>
<evidence type="ECO:0000256" key="1">
    <source>
        <dbReference type="PROSITE-ProRule" id="PRU00339"/>
    </source>
</evidence>
<gene>
    <name evidence="3" type="ORF">PYX00_002147</name>
</gene>
<feature type="repeat" description="TPR" evidence="1">
    <location>
        <begin position="255"/>
        <end position="288"/>
    </location>
</feature>
<evidence type="ECO:0000313" key="3">
    <source>
        <dbReference type="EMBL" id="KAL0281027.1"/>
    </source>
</evidence>
<dbReference type="SUPFAM" id="SSF81901">
    <property type="entry name" value="HCP-like"/>
    <property type="match status" value="1"/>
</dbReference>
<dbReference type="GO" id="GO:0019894">
    <property type="term" value="F:kinesin binding"/>
    <property type="evidence" value="ECO:0007669"/>
    <property type="project" value="TreeGrafter"/>
</dbReference>
<dbReference type="PANTHER" id="PTHR44117">
    <property type="entry name" value="INTRAFLAGELLAR TRANSPORT PROTEIN 88 HOMOLOG"/>
    <property type="match status" value="1"/>
</dbReference>
<dbReference type="SUPFAM" id="SSF48452">
    <property type="entry name" value="TPR-like"/>
    <property type="match status" value="1"/>
</dbReference>
<dbReference type="GO" id="GO:0042073">
    <property type="term" value="P:intraciliary transport"/>
    <property type="evidence" value="ECO:0007669"/>
    <property type="project" value="TreeGrafter"/>
</dbReference>
<keyword evidence="1" id="KW-0802">TPR repeat</keyword>
<dbReference type="InterPro" id="IPR019734">
    <property type="entry name" value="TPR_rpt"/>
</dbReference>
<dbReference type="InterPro" id="IPR011990">
    <property type="entry name" value="TPR-like_helical_dom_sf"/>
</dbReference>
<feature type="compositionally biased region" description="Acidic residues" evidence="2">
    <location>
        <begin position="847"/>
        <end position="860"/>
    </location>
</feature>
<dbReference type="Pfam" id="PF13181">
    <property type="entry name" value="TPR_8"/>
    <property type="match status" value="2"/>
</dbReference>
<dbReference type="PANTHER" id="PTHR44117:SF1">
    <property type="entry name" value="INTRAFLAGELLAR TRANSPORT PROTEIN 88 HOMOLOG"/>
    <property type="match status" value="1"/>
</dbReference>
<dbReference type="AlphaFoldDB" id="A0AAW2IG50"/>
<evidence type="ECO:0008006" key="4">
    <source>
        <dbReference type="Google" id="ProtNLM"/>
    </source>
</evidence>
<dbReference type="Pfam" id="PF00515">
    <property type="entry name" value="TPR_1"/>
    <property type="match status" value="1"/>
</dbReference>
<reference evidence="3" key="1">
    <citation type="journal article" date="2024" name="Gigascience">
        <title>Chromosome-level genome of the poultry shaft louse Menopon gallinae provides insight into the host-switching and adaptive evolution of parasitic lice.</title>
        <authorList>
            <person name="Xu Y."/>
            <person name="Ma L."/>
            <person name="Liu S."/>
            <person name="Liang Y."/>
            <person name="Liu Q."/>
            <person name="He Z."/>
            <person name="Tian L."/>
            <person name="Duan Y."/>
            <person name="Cai W."/>
            <person name="Li H."/>
            <person name="Song F."/>
        </authorList>
    </citation>
    <scope>NUCLEOTIDE SEQUENCE</scope>
    <source>
        <strain evidence="3">Cailab_2023a</strain>
    </source>
</reference>
<proteinExistence type="predicted"/>
<dbReference type="GO" id="GO:0036064">
    <property type="term" value="C:ciliary basal body"/>
    <property type="evidence" value="ECO:0007669"/>
    <property type="project" value="TreeGrafter"/>
</dbReference>
<dbReference type="FunFam" id="1.25.40.10:FF:000468">
    <property type="entry name" value="Intraflagellar transport 88 homolog"/>
    <property type="match status" value="1"/>
</dbReference>
<dbReference type="PROSITE" id="PS50005">
    <property type="entry name" value="TPR"/>
    <property type="match status" value="3"/>
</dbReference>
<comment type="caution">
    <text evidence="3">The sequence shown here is derived from an EMBL/GenBank/DDBJ whole genome shotgun (WGS) entry which is preliminary data.</text>
</comment>
<dbReference type="SMART" id="SM00028">
    <property type="entry name" value="TPR"/>
    <property type="match status" value="10"/>
</dbReference>
<dbReference type="GO" id="GO:1905515">
    <property type="term" value="P:non-motile cilium assembly"/>
    <property type="evidence" value="ECO:0007669"/>
    <property type="project" value="TreeGrafter"/>
</dbReference>
<dbReference type="Gene3D" id="1.25.40.10">
    <property type="entry name" value="Tetratricopeptide repeat domain"/>
    <property type="match status" value="2"/>
</dbReference>